<dbReference type="Gene3D" id="3.90.780.10">
    <property type="entry name" value="5'-Nucleotidase, C-terminal domain"/>
    <property type="match status" value="1"/>
</dbReference>
<dbReference type="Pfam" id="PF00149">
    <property type="entry name" value="Metallophos"/>
    <property type="match status" value="1"/>
</dbReference>
<dbReference type="OrthoDB" id="9801679at2"/>
<dbReference type="CDD" id="cd07412">
    <property type="entry name" value="MPP_YhcR_N"/>
    <property type="match status" value="1"/>
</dbReference>
<keyword evidence="3" id="KW-0732">Signal</keyword>
<dbReference type="STRING" id="243230.DR_0505"/>
<dbReference type="PaxDb" id="243230-DR_0505"/>
<dbReference type="EMBL" id="AE000513">
    <property type="protein sequence ID" value="AAF10084.1"/>
    <property type="molecule type" value="Genomic_DNA"/>
</dbReference>
<dbReference type="InterPro" id="IPR041831">
    <property type="entry name" value="YhcR_MPP"/>
</dbReference>
<dbReference type="InterPro" id="IPR036907">
    <property type="entry name" value="5'-Nucleotdase_C_sf"/>
</dbReference>
<dbReference type="PANTHER" id="PTHR11575:SF24">
    <property type="entry name" value="5'-NUCLEOTIDASE"/>
    <property type="match status" value="1"/>
</dbReference>
<dbReference type="GeneID" id="69516742"/>
<dbReference type="PIR" id="F75511">
    <property type="entry name" value="F75511"/>
</dbReference>
<dbReference type="SUPFAM" id="SSF55816">
    <property type="entry name" value="5'-nucleotidase (syn. UDP-sugar hydrolase), C-terminal domain"/>
    <property type="match status" value="1"/>
</dbReference>
<feature type="domain" description="Calcineurin-like phosphoesterase" evidence="5">
    <location>
        <begin position="38"/>
        <end position="293"/>
    </location>
</feature>
<dbReference type="AlphaFoldDB" id="Q9RX10"/>
<evidence type="ECO:0000313" key="7">
    <source>
        <dbReference type="EMBL" id="AAF10084.1"/>
    </source>
</evidence>
<dbReference type="GO" id="GO:0008253">
    <property type="term" value="F:5'-nucleotidase activity"/>
    <property type="evidence" value="ECO:0000318"/>
    <property type="project" value="GO_Central"/>
</dbReference>
<keyword evidence="8" id="KW-1185">Reference proteome</keyword>
<dbReference type="PRINTS" id="PR01607">
    <property type="entry name" value="APYRASEFAMLY"/>
</dbReference>
<dbReference type="eggNOG" id="COG0737">
    <property type="taxonomic scope" value="Bacteria"/>
</dbReference>
<dbReference type="SUPFAM" id="SSF56300">
    <property type="entry name" value="Metallo-dependent phosphatases"/>
    <property type="match status" value="1"/>
</dbReference>
<keyword evidence="4" id="KW-0378">Hydrolase</keyword>
<name>Q9RX10_DEIRA</name>
<dbReference type="InterPro" id="IPR029052">
    <property type="entry name" value="Metallo-depent_PP-like"/>
</dbReference>
<evidence type="ECO:0000259" key="6">
    <source>
        <dbReference type="Pfam" id="PF02872"/>
    </source>
</evidence>
<keyword evidence="4" id="KW-0547">Nucleotide-binding</keyword>
<evidence type="ECO:0000256" key="3">
    <source>
        <dbReference type="ARBA" id="ARBA00022729"/>
    </source>
</evidence>
<dbReference type="PROSITE" id="PS51257">
    <property type="entry name" value="PROKAR_LIPOPROTEIN"/>
    <property type="match status" value="1"/>
</dbReference>
<dbReference type="GO" id="GO:0008768">
    <property type="term" value="F:UDP-sugar diphosphatase activity"/>
    <property type="evidence" value="ECO:0000318"/>
    <property type="project" value="GO_Central"/>
</dbReference>
<evidence type="ECO:0000259" key="5">
    <source>
        <dbReference type="Pfam" id="PF00149"/>
    </source>
</evidence>
<dbReference type="GO" id="GO:0000166">
    <property type="term" value="F:nucleotide binding"/>
    <property type="evidence" value="ECO:0007669"/>
    <property type="project" value="UniProtKB-KW"/>
</dbReference>
<comment type="similarity">
    <text evidence="4">Belongs to the 5'-nucleotidase family.</text>
</comment>
<dbReference type="InterPro" id="IPR008334">
    <property type="entry name" value="5'-Nucleotdase_C"/>
</dbReference>
<evidence type="ECO:0000256" key="2">
    <source>
        <dbReference type="ARBA" id="ARBA00022525"/>
    </source>
</evidence>
<dbReference type="HOGENOM" id="CLU_005854_5_2_0"/>
<organism evidence="7 8">
    <name type="scientific">Deinococcus radiodurans (strain ATCC 13939 / DSM 20539 / JCM 16871 / CCUG 27074 / LMG 4051 / NBRC 15346 / NCIMB 9279 / VKM B-1422 / R1)</name>
    <dbReference type="NCBI Taxonomy" id="243230"/>
    <lineage>
        <taxon>Bacteria</taxon>
        <taxon>Thermotogati</taxon>
        <taxon>Deinococcota</taxon>
        <taxon>Deinococci</taxon>
        <taxon>Deinococcales</taxon>
        <taxon>Deinococcaceae</taxon>
        <taxon>Deinococcus</taxon>
    </lineage>
</organism>
<dbReference type="SMR" id="Q9RX10"/>
<dbReference type="Proteomes" id="UP000002524">
    <property type="component" value="Chromosome 1"/>
</dbReference>
<feature type="domain" description="5'-Nucleotidase C-terminal" evidence="6">
    <location>
        <begin position="368"/>
        <end position="529"/>
    </location>
</feature>
<dbReference type="Gene3D" id="3.60.21.10">
    <property type="match status" value="1"/>
</dbReference>
<accession>Q9RX10</accession>
<sequence length="568" mass="59528">MKKNLLLIGASLLLGACSTTPEPSKPEQEKPATTKVTVVGLNDFHGNLEPTSFAGVMVPDPKDPTKQVKLTTGGIEVIGGYLDQERAKNANLTFVGAGDLIGASPVTSSLLRDEPSVIGLSKLGMQYSSLGNHEFDQGYKELLRMQNGGCDSNAPDKACKFQNPYPRATFSWLGANVEVKATGKPALPAYGIQEIGGARIAFIGAVTKTTPTIVSPDGVADLKFLDEAESINKYVPELKAKGVDAIIVLIHEGGVSKDGFDKPACGTLTGPIVNIVNKLDPAVDAVISGHTHQGYNCVVNGRTVIQGDYYGHLLQRLDMTIDLQKHKVTDIRAANVVMDPNTITKNAEMTALVGRAKSLTDAVKQRAIGSLAAPTISRTTNAAGESALGDLIADSQLAATADRGAVIAFMNPGGIRADLNATGGGTTVTFGDAYAVQPFGNTLVVMDLTGAQIKALLEQQFDNPSAGQNRVLQVSKNFTYSYDSTAAAGNRVDPASIKLGGVTLDPAKTYRVTLNSFLSTGGDNFTTFASGTNVLQLPNVSDLDALTAYIVAHPGVAGGAQDRIVKLK</sequence>
<protein>
    <submittedName>
        <fullName evidence="7">5`-nucleotidase family protein</fullName>
    </submittedName>
</protein>
<dbReference type="GO" id="GO:0009166">
    <property type="term" value="P:nucleotide catabolic process"/>
    <property type="evidence" value="ECO:0007669"/>
    <property type="project" value="InterPro"/>
</dbReference>
<dbReference type="GO" id="GO:0030288">
    <property type="term" value="C:outer membrane-bounded periplasmic space"/>
    <property type="evidence" value="ECO:0000318"/>
    <property type="project" value="GO_Central"/>
</dbReference>
<dbReference type="RefSeq" id="WP_010887150.1">
    <property type="nucleotide sequence ID" value="NC_001263.1"/>
</dbReference>
<proteinExistence type="inferred from homology"/>
<dbReference type="KEGG" id="dra:DR_0505"/>
<gene>
    <name evidence="7" type="ordered locus">DR_0505</name>
</gene>
<evidence type="ECO:0000256" key="1">
    <source>
        <dbReference type="ARBA" id="ARBA00004613"/>
    </source>
</evidence>
<dbReference type="FunFam" id="3.90.780.10:FF:000004">
    <property type="entry name" value="UDP-sugar hydrolase, putative"/>
    <property type="match status" value="1"/>
</dbReference>
<dbReference type="EnsemblBacteria" id="AAF10084">
    <property type="protein sequence ID" value="AAF10084"/>
    <property type="gene ID" value="DR_0505"/>
</dbReference>
<dbReference type="PANTHER" id="PTHR11575">
    <property type="entry name" value="5'-NUCLEOTIDASE-RELATED"/>
    <property type="match status" value="1"/>
</dbReference>
<dbReference type="InParanoid" id="Q9RX10"/>
<evidence type="ECO:0000313" key="8">
    <source>
        <dbReference type="Proteomes" id="UP000002524"/>
    </source>
</evidence>
<reference evidence="7 8" key="1">
    <citation type="journal article" date="1999" name="Science">
        <title>Genome sequence of the radioresistant bacterium Deinococcus radiodurans R1.</title>
        <authorList>
            <person name="White O."/>
            <person name="Eisen J.A."/>
            <person name="Heidelberg J.F."/>
            <person name="Hickey E.K."/>
            <person name="Peterson J.D."/>
            <person name="Dodson R.J."/>
            <person name="Haft D.H."/>
            <person name="Gwinn M.L."/>
            <person name="Nelson W.C."/>
            <person name="Richardson D.L."/>
            <person name="Moffat K.S."/>
            <person name="Qin H."/>
            <person name="Jiang L."/>
            <person name="Pamphile W."/>
            <person name="Crosby M."/>
            <person name="Shen M."/>
            <person name="Vamathevan J.J."/>
            <person name="Lam P."/>
            <person name="McDonald L."/>
            <person name="Utterback T."/>
            <person name="Zalewski C."/>
            <person name="Makarova K.S."/>
            <person name="Aravind L."/>
            <person name="Daly M.J."/>
            <person name="Minton K.W."/>
            <person name="Fleischmann R.D."/>
            <person name="Ketchum K.A."/>
            <person name="Nelson K.E."/>
            <person name="Salzberg S."/>
            <person name="Smith H.O."/>
            <person name="Venter J.C."/>
            <person name="Fraser C.M."/>
        </authorList>
    </citation>
    <scope>NUCLEOTIDE SEQUENCE [LARGE SCALE GENOMIC DNA]</scope>
    <source>
        <strain evidence="8">ATCC 13939 / DSM 20539 / JCM 16871 / LMG 4051 / NBRC 15346 / NCIMB 9279 / R1 / VKM B-1422</strain>
    </source>
</reference>
<dbReference type="Pfam" id="PF02872">
    <property type="entry name" value="5_nucleotid_C"/>
    <property type="match status" value="1"/>
</dbReference>
<dbReference type="InterPro" id="IPR004843">
    <property type="entry name" value="Calcineurin-like_PHP"/>
</dbReference>
<dbReference type="GO" id="GO:0005576">
    <property type="term" value="C:extracellular region"/>
    <property type="evidence" value="ECO:0007669"/>
    <property type="project" value="UniProtKB-SubCell"/>
</dbReference>
<comment type="subcellular location">
    <subcellularLocation>
        <location evidence="1">Secreted</location>
    </subcellularLocation>
</comment>
<keyword evidence="2" id="KW-0964">Secreted</keyword>
<dbReference type="InterPro" id="IPR006179">
    <property type="entry name" value="5_nucleotidase/apyrase"/>
</dbReference>
<evidence type="ECO:0000256" key="4">
    <source>
        <dbReference type="RuleBase" id="RU362119"/>
    </source>
</evidence>
<dbReference type="PATRIC" id="fig|243230.17.peg.683"/>